<evidence type="ECO:0000313" key="3">
    <source>
        <dbReference type="EMBL" id="KAG5662087.1"/>
    </source>
</evidence>
<evidence type="ECO:0000313" key="4">
    <source>
        <dbReference type="Proteomes" id="UP000782241"/>
    </source>
</evidence>
<evidence type="ECO:0008006" key="5">
    <source>
        <dbReference type="Google" id="ProtNLM"/>
    </source>
</evidence>
<feature type="compositionally biased region" description="Low complexity" evidence="1">
    <location>
        <begin position="64"/>
        <end position="75"/>
    </location>
</feature>
<evidence type="ECO:0000256" key="1">
    <source>
        <dbReference type="SAM" id="MobiDB-lite"/>
    </source>
</evidence>
<feature type="transmembrane region" description="Helical" evidence="2">
    <location>
        <begin position="92"/>
        <end position="112"/>
    </location>
</feature>
<dbReference type="Proteomes" id="UP000782241">
    <property type="component" value="Unassembled WGS sequence"/>
</dbReference>
<organism evidence="3 4">
    <name type="scientific">Fusarium avenaceum</name>
    <dbReference type="NCBI Taxonomy" id="40199"/>
    <lineage>
        <taxon>Eukaryota</taxon>
        <taxon>Fungi</taxon>
        <taxon>Dikarya</taxon>
        <taxon>Ascomycota</taxon>
        <taxon>Pezizomycotina</taxon>
        <taxon>Sordariomycetes</taxon>
        <taxon>Hypocreomycetidae</taxon>
        <taxon>Hypocreales</taxon>
        <taxon>Nectriaceae</taxon>
        <taxon>Fusarium</taxon>
        <taxon>Fusarium tricinctum species complex</taxon>
    </lineage>
</organism>
<dbReference type="EMBL" id="JAGPUO010000006">
    <property type="protein sequence ID" value="KAG5662087.1"/>
    <property type="molecule type" value="Genomic_DNA"/>
</dbReference>
<feature type="region of interest" description="Disordered" evidence="1">
    <location>
        <begin position="290"/>
        <end position="314"/>
    </location>
</feature>
<evidence type="ECO:0000256" key="2">
    <source>
        <dbReference type="SAM" id="Phobius"/>
    </source>
</evidence>
<reference evidence="3" key="1">
    <citation type="submission" date="2021-04" db="EMBL/GenBank/DDBJ databases">
        <title>Draft genome of Fusarium avenaceum strain F156N33, isolated from an atmospheric sample in Virginia.</title>
        <authorList>
            <person name="Yang S."/>
            <person name="Vinatzer B.A."/>
            <person name="Coleman J."/>
        </authorList>
    </citation>
    <scope>NUCLEOTIDE SEQUENCE</scope>
    <source>
        <strain evidence="3">F156N33</strain>
    </source>
</reference>
<keyword evidence="2" id="KW-0812">Transmembrane</keyword>
<dbReference type="AlphaFoldDB" id="A0A9P7H3C5"/>
<feature type="compositionally biased region" description="Low complexity" evidence="1">
    <location>
        <begin position="28"/>
        <end position="49"/>
    </location>
</feature>
<dbReference type="SUPFAM" id="SSF81995">
    <property type="entry name" value="beta-sandwich domain of Sec23/24"/>
    <property type="match status" value="1"/>
</dbReference>
<keyword evidence="2" id="KW-0472">Membrane</keyword>
<feature type="compositionally biased region" description="Polar residues" evidence="1">
    <location>
        <begin position="16"/>
        <end position="27"/>
    </location>
</feature>
<protein>
    <recommendedName>
        <fullName evidence="5">MARVEL domain-containing protein</fullName>
    </recommendedName>
</protein>
<feature type="region of interest" description="Disordered" evidence="1">
    <location>
        <begin position="1"/>
        <end position="77"/>
    </location>
</feature>
<keyword evidence="2" id="KW-1133">Transmembrane helix</keyword>
<feature type="transmembrane region" description="Helical" evidence="2">
    <location>
        <begin position="118"/>
        <end position="138"/>
    </location>
</feature>
<keyword evidence="4" id="KW-1185">Reference proteome</keyword>
<name>A0A9P7H3C5_9HYPO</name>
<feature type="transmembrane region" description="Helical" evidence="2">
    <location>
        <begin position="214"/>
        <end position="239"/>
    </location>
</feature>
<comment type="caution">
    <text evidence="3">The sequence shown here is derived from an EMBL/GenBank/DDBJ whole genome shotgun (WGS) entry which is preliminary data.</text>
</comment>
<accession>A0A9P7H3C5</accession>
<gene>
    <name evidence="3" type="ORF">KAF25_004326</name>
</gene>
<feature type="transmembrane region" description="Helical" evidence="2">
    <location>
        <begin position="150"/>
        <end position="174"/>
    </location>
</feature>
<proteinExistence type="predicted"/>
<sequence>MAPESSTQTDVERNAPSPSNPTFPSNAQHPAQTFAQQQQEQQQQPGFQQDPRSYGPPYAPYPQPAGTAATGANQQWAPPRVEEPKAWMITKLTLHGLNILSCIIGLGLTGALRSVQTLGLIALGACPIFVVAIIWSIAEILTRFGRKWKAGIHPGAHVAVSLLIWLGAAVVGGLESTLSSYYSSFDYLDEDCEYDPDVRRYVCTSSDKVSSKRALFVALSVFTCLVWLWHFILFVGACIDTQKRNAAMRKPVTMVFGGPGYWVPGAQGFQQMPQYYGPPQGQSIPMQHWAPPPTEGGNGKEPMTMAQPAAQRYA</sequence>